<organism evidence="1 2">
    <name type="scientific">Mesorhizobium kowhaii</name>
    <dbReference type="NCBI Taxonomy" id="1300272"/>
    <lineage>
        <taxon>Bacteria</taxon>
        <taxon>Pseudomonadati</taxon>
        <taxon>Pseudomonadota</taxon>
        <taxon>Alphaproteobacteria</taxon>
        <taxon>Hyphomicrobiales</taxon>
        <taxon>Phyllobacteriaceae</taxon>
        <taxon>Mesorhizobium</taxon>
    </lineage>
</organism>
<evidence type="ECO:0000313" key="2">
    <source>
        <dbReference type="Proteomes" id="UP000248616"/>
    </source>
</evidence>
<gene>
    <name evidence="1" type="ORF">B5V02_39385</name>
</gene>
<comment type="caution">
    <text evidence="1">The sequence shown here is derived from an EMBL/GenBank/DDBJ whole genome shotgun (WGS) entry which is preliminary data.</text>
</comment>
<accession>A0A2W7BTW4</accession>
<reference evidence="2" key="1">
    <citation type="submission" date="2017-03" db="EMBL/GenBank/DDBJ databases">
        <authorList>
            <person name="Safronova V.I."/>
            <person name="Sazanova A.L."/>
            <person name="Chirak E.R."/>
        </authorList>
    </citation>
    <scope>NUCLEOTIDE SEQUENCE [LARGE SCALE GENOMIC DNA]</scope>
    <source>
        <strain evidence="2">Ach-343</strain>
    </source>
</reference>
<sequence length="65" mass="7023">MTGLDHEHSAAIDVAGNWLAQNPRNRLNQPVIPLLRERFGLSVAEAVEACRVASKAREAIDVSGT</sequence>
<dbReference type="EMBL" id="MZXV01000085">
    <property type="protein sequence ID" value="PZV33451.1"/>
    <property type="molecule type" value="Genomic_DNA"/>
</dbReference>
<dbReference type="AlphaFoldDB" id="A0A2W7BTW4"/>
<protein>
    <submittedName>
        <fullName evidence="1">Uncharacterized protein</fullName>
    </submittedName>
</protein>
<keyword evidence="2" id="KW-1185">Reference proteome</keyword>
<evidence type="ECO:0000313" key="1">
    <source>
        <dbReference type="EMBL" id="PZV33451.1"/>
    </source>
</evidence>
<name>A0A2W7BTW4_9HYPH</name>
<proteinExistence type="predicted"/>
<dbReference type="Proteomes" id="UP000248616">
    <property type="component" value="Unassembled WGS sequence"/>
</dbReference>